<dbReference type="Gene3D" id="3.20.20.140">
    <property type="entry name" value="Metal-dependent hydrolases"/>
    <property type="match status" value="1"/>
</dbReference>
<comment type="caution">
    <text evidence="1">The sequence shown here is derived from an EMBL/GenBank/DDBJ whole genome shotgun (WGS) entry which is preliminary data.</text>
</comment>
<dbReference type="SUPFAM" id="SSF89550">
    <property type="entry name" value="PHP domain-like"/>
    <property type="match status" value="1"/>
</dbReference>
<accession>A0A540V8E9</accession>
<dbReference type="InterPro" id="IPR022028">
    <property type="entry name" value="DUF3604"/>
</dbReference>
<keyword evidence="2" id="KW-1185">Reference proteome</keyword>
<reference evidence="1 2" key="1">
    <citation type="submission" date="2019-06" db="EMBL/GenBank/DDBJ databases">
        <title>Genome sequence of Litorilinea aerophila BAA-2444.</title>
        <authorList>
            <person name="Maclea K.S."/>
            <person name="Maurais E.G."/>
            <person name="Iannazzi L.C."/>
        </authorList>
    </citation>
    <scope>NUCLEOTIDE SEQUENCE [LARGE SCALE GENOMIC DNA]</scope>
    <source>
        <strain evidence="1 2">ATCC BAA-2444</strain>
    </source>
</reference>
<dbReference type="OrthoDB" id="543560at2"/>
<dbReference type="InParanoid" id="A0A540V8E9"/>
<organism evidence="1 2">
    <name type="scientific">Litorilinea aerophila</name>
    <dbReference type="NCBI Taxonomy" id="1204385"/>
    <lineage>
        <taxon>Bacteria</taxon>
        <taxon>Bacillati</taxon>
        <taxon>Chloroflexota</taxon>
        <taxon>Caldilineae</taxon>
        <taxon>Caldilineales</taxon>
        <taxon>Caldilineaceae</taxon>
        <taxon>Litorilinea</taxon>
    </lineage>
</organism>
<evidence type="ECO:0000313" key="1">
    <source>
        <dbReference type="EMBL" id="TQE93039.1"/>
    </source>
</evidence>
<dbReference type="Pfam" id="PF12228">
    <property type="entry name" value="DUF3604"/>
    <property type="match status" value="2"/>
</dbReference>
<dbReference type="Proteomes" id="UP000317371">
    <property type="component" value="Unassembled WGS sequence"/>
</dbReference>
<dbReference type="NCBIfam" id="NF038032">
    <property type="entry name" value="CehA_McbA_metalo"/>
    <property type="match status" value="1"/>
</dbReference>
<name>A0A540V8E9_9CHLR</name>
<gene>
    <name evidence="1" type="ORF">FKZ61_23180</name>
</gene>
<sequence length="597" mass="67335">MLDSYPFDPETDLYLTPEERVALARRALGVTVVDGTGRLGIDVLNTPIRATHLEGPLASFHVTPEAWRVSHMGNETFAWLTQPVPHEMAESVVFIFKMATGYGSSWVHPSGEFRLYVNERHAITFRETKYSERFTKGPCVLAYDVHRTEVAPEGMSLNLDAATTHERMASFGVAALLVPAAWLEPGQPALLRVVSHSEYPSPTWWRLDLAYKQADYMRHLNWWPAVELAASPPAPLSNGRSPVFFGEVHAHSEIDSDGSRTLDENFGHARHTACVDFYAHTDHDDAIMKGDKWHLRLDAVRRWHDEGRFVTIPAYEFTSFVYGHRNVYFRDPEHAPFFSCRTPDQQWIHPRELYAHLDRHGADVVVIPHHPVVADHPFNWKTSNPKYDRLVEIFSGWGCHETADANAPLIGHGSDKYPQLSITNALRSGHILGFVCGADAHDGYPGNAQGKFPYNWMNKHSPVGSGRTAVLAEQLSRDAVWQALYDRRCYGTTGTRILVDFTVNDAPMGSQVTAAGERTIRFRVAGPCPIHKIHVIRNGELLARAWCDQPVETGEFHDPGSGAEVDFYYLRVFCQDGEMAWASPIWVRRAGRRPPDW</sequence>
<dbReference type="AlphaFoldDB" id="A0A540V8E9"/>
<proteinExistence type="predicted"/>
<evidence type="ECO:0000313" key="2">
    <source>
        <dbReference type="Proteomes" id="UP000317371"/>
    </source>
</evidence>
<dbReference type="EMBL" id="VIGC01000056">
    <property type="protein sequence ID" value="TQE93039.1"/>
    <property type="molecule type" value="Genomic_DNA"/>
</dbReference>
<dbReference type="InterPro" id="IPR016195">
    <property type="entry name" value="Pol/histidinol_Pase-like"/>
</dbReference>
<protein>
    <submittedName>
        <fullName evidence="1">DUF3604 domain-containing protein</fullName>
    </submittedName>
</protein>